<organism evidence="2 3">
    <name type="scientific">Nothobranchius furzeri</name>
    <name type="common">Turquoise killifish</name>
    <dbReference type="NCBI Taxonomy" id="105023"/>
    <lineage>
        <taxon>Eukaryota</taxon>
        <taxon>Metazoa</taxon>
        <taxon>Chordata</taxon>
        <taxon>Craniata</taxon>
        <taxon>Vertebrata</taxon>
        <taxon>Euteleostomi</taxon>
        <taxon>Actinopterygii</taxon>
        <taxon>Neopterygii</taxon>
        <taxon>Teleostei</taxon>
        <taxon>Neoteleostei</taxon>
        <taxon>Acanthomorphata</taxon>
        <taxon>Ovalentaria</taxon>
        <taxon>Atherinomorphae</taxon>
        <taxon>Cyprinodontiformes</taxon>
        <taxon>Nothobranchiidae</taxon>
        <taxon>Nothobranchius</taxon>
    </lineage>
</organism>
<evidence type="ECO:0000256" key="1">
    <source>
        <dbReference type="ARBA" id="ARBA00022703"/>
    </source>
</evidence>
<comment type="caution">
    <text evidence="2">The sequence shown here is derived from an EMBL/GenBank/DDBJ whole genome shotgun (WGS) entry which is preliminary data.</text>
</comment>
<dbReference type="InterPro" id="IPR036834">
    <property type="entry name" value="Bcl-2-like_sf"/>
</dbReference>
<dbReference type="InterPro" id="IPR002475">
    <property type="entry name" value="Bcl2-like"/>
</dbReference>
<dbReference type="PROSITE" id="PS50062">
    <property type="entry name" value="BCL2_FAMILY"/>
    <property type="match status" value="1"/>
</dbReference>
<dbReference type="KEGG" id="nfu:107385565"/>
<dbReference type="PANTHER" id="PTHR36466">
    <property type="entry name" value="BCL-2-LIKE PROTEIN 15"/>
    <property type="match status" value="1"/>
</dbReference>
<dbReference type="AlphaFoldDB" id="A0A9D2XU83"/>
<dbReference type="GO" id="GO:0042981">
    <property type="term" value="P:regulation of apoptotic process"/>
    <property type="evidence" value="ECO:0007669"/>
    <property type="project" value="InterPro"/>
</dbReference>
<dbReference type="EMBL" id="JAAVVJ010000014">
    <property type="protein sequence ID" value="KAF7208415.1"/>
    <property type="molecule type" value="Genomic_DNA"/>
</dbReference>
<evidence type="ECO:0000313" key="2">
    <source>
        <dbReference type="EMBL" id="KAF7208415.1"/>
    </source>
</evidence>
<sequence>MPGLTNGLDQRTPPHRYAHARRTTSWKELLDFDTMARVDLDVKYIKWQTSLVIKCLLDDDDKVGSREFSSLEHDGPSDDQFDPVLVADKLRTIADAMTEDPRLQVVLKELKQAAAQEVVDQAVSKGVETLCQAHASKGAEVAPEMQLIKASVAFGLYVKKSAPELKAQVQSALTNFLTRRVGSWVAQQGGWDKVQDASSK</sequence>
<dbReference type="InterPro" id="IPR033543">
    <property type="entry name" value="BCL2L15"/>
</dbReference>
<name>A0A9D2XU83_NOTFU</name>
<keyword evidence="1" id="KW-0053">Apoptosis</keyword>
<dbReference type="PANTHER" id="PTHR36466:SF1">
    <property type="entry name" value="BCL-2-LIKE PROTEIN 15"/>
    <property type="match status" value="1"/>
</dbReference>
<dbReference type="OrthoDB" id="9950208at2759"/>
<protein>
    <submittedName>
        <fullName evidence="2">LOC107385565-like protein</fullName>
    </submittedName>
</protein>
<dbReference type="SUPFAM" id="SSF56854">
    <property type="entry name" value="Bcl-2 inhibitors of programmed cell death"/>
    <property type="match status" value="1"/>
</dbReference>
<accession>A0A9D2XU83</accession>
<dbReference type="Proteomes" id="UP000822369">
    <property type="component" value="Chromosome 14"/>
</dbReference>
<evidence type="ECO:0000313" key="3">
    <source>
        <dbReference type="Proteomes" id="UP000822369"/>
    </source>
</evidence>
<proteinExistence type="predicted"/>
<gene>
    <name evidence="2" type="ORF">G4P62_010335</name>
</gene>
<reference evidence="2" key="1">
    <citation type="submission" date="2020-03" db="EMBL/GenBank/DDBJ databases">
        <title>Intra-Species Differences in Population Size shape Life History and Genome Evolution.</title>
        <authorList>
            <person name="Willemsen D."/>
            <person name="Cui R."/>
            <person name="Valenzano D.R."/>
        </authorList>
    </citation>
    <scope>NUCLEOTIDE SEQUENCE</scope>
    <source>
        <strain evidence="2">GRZ</strain>
        <tissue evidence="2">Whole</tissue>
    </source>
</reference>
<dbReference type="GO" id="GO:0006915">
    <property type="term" value="P:apoptotic process"/>
    <property type="evidence" value="ECO:0007669"/>
    <property type="project" value="UniProtKB-KW"/>
</dbReference>
<dbReference type="OMA" id="RMCANEI"/>
<dbReference type="Gene3D" id="1.10.437.10">
    <property type="entry name" value="Blc2-like"/>
    <property type="match status" value="1"/>
</dbReference>